<feature type="region of interest" description="Disordered" evidence="5">
    <location>
        <begin position="192"/>
        <end position="216"/>
    </location>
</feature>
<evidence type="ECO:0000313" key="7">
    <source>
        <dbReference type="Proteomes" id="UP000078512"/>
    </source>
</evidence>
<evidence type="ECO:0000256" key="2">
    <source>
        <dbReference type="ARBA" id="ARBA00010743"/>
    </source>
</evidence>
<evidence type="ECO:0000313" key="6">
    <source>
        <dbReference type="EMBL" id="OAQ31389.1"/>
    </source>
</evidence>
<comment type="subunit">
    <text evidence="4">Component of the Mediator complex.</text>
</comment>
<dbReference type="Gene3D" id="3.30.310.180">
    <property type="match status" value="1"/>
</dbReference>
<dbReference type="GO" id="GO:0003713">
    <property type="term" value="F:transcription coactivator activity"/>
    <property type="evidence" value="ECO:0007669"/>
    <property type="project" value="TreeGrafter"/>
</dbReference>
<evidence type="ECO:0000256" key="3">
    <source>
        <dbReference type="ARBA" id="ARBA00023242"/>
    </source>
</evidence>
<keyword evidence="4" id="KW-0010">Activator</keyword>
<dbReference type="OrthoDB" id="1854899at2759"/>
<keyword evidence="4" id="KW-0804">Transcription</keyword>
<protein>
    <recommendedName>
        <fullName evidence="4">Mediator of RNA polymerase II transcription subunit 20</fullName>
    </recommendedName>
    <alternativeName>
        <fullName evidence="4">Mediator complex subunit 20</fullName>
    </alternativeName>
</protein>
<keyword evidence="3 4" id="KW-0539">Nucleus</keyword>
<comment type="function">
    <text evidence="4">Component of the Mediator complex, a coactivator involved in the regulated transcription of nearly all RNA polymerase II-dependent genes. Mediator functions as a bridge to convey information from gene-specific regulatory proteins to the basal RNA polymerase II transcription machinery. Mediator is recruited to promoters by direct interactions with regulatory proteins and serves as a scaffold for the assembly of a functional preinitiation complex with RNA polymerase II and the general transcription factors.</text>
</comment>
<name>A0A197K4J6_9FUNG</name>
<dbReference type="STRING" id="1314771.A0A197K4J6"/>
<evidence type="ECO:0000256" key="1">
    <source>
        <dbReference type="ARBA" id="ARBA00004123"/>
    </source>
</evidence>
<dbReference type="EMBL" id="KV442030">
    <property type="protein sequence ID" value="OAQ31389.1"/>
    <property type="molecule type" value="Genomic_DNA"/>
</dbReference>
<feature type="compositionally biased region" description="Low complexity" evidence="5">
    <location>
        <begin position="192"/>
        <end position="207"/>
    </location>
</feature>
<feature type="region of interest" description="Disordered" evidence="5">
    <location>
        <begin position="155"/>
        <end position="174"/>
    </location>
</feature>
<reference evidence="6 7" key="1">
    <citation type="submission" date="2016-05" db="EMBL/GenBank/DDBJ databases">
        <title>Genome sequencing reveals origins of a unique bacterial endosymbiosis in the earliest lineages of terrestrial Fungi.</title>
        <authorList>
            <consortium name="DOE Joint Genome Institute"/>
            <person name="Uehling J."/>
            <person name="Gryganskyi A."/>
            <person name="Hameed K."/>
            <person name="Tschaplinski T."/>
            <person name="Misztal P."/>
            <person name="Wu S."/>
            <person name="Desiro A."/>
            <person name="Vande Pol N."/>
            <person name="Du Z.-Y."/>
            <person name="Zienkiewicz A."/>
            <person name="Zienkiewicz K."/>
            <person name="Morin E."/>
            <person name="Tisserant E."/>
            <person name="Splivallo R."/>
            <person name="Hainaut M."/>
            <person name="Henrissat B."/>
            <person name="Ohm R."/>
            <person name="Kuo A."/>
            <person name="Yan J."/>
            <person name="Lipzen A."/>
            <person name="Nolan M."/>
            <person name="Labutti K."/>
            <person name="Barry K."/>
            <person name="Goldstein A."/>
            <person name="Labbe J."/>
            <person name="Schadt C."/>
            <person name="Tuskan G."/>
            <person name="Grigoriev I."/>
            <person name="Martin F."/>
            <person name="Vilgalys R."/>
            <person name="Bonito G."/>
        </authorList>
    </citation>
    <scope>NUCLEOTIDE SEQUENCE [LARGE SCALE GENOMIC DNA]</scope>
    <source>
        <strain evidence="6 7">AG-77</strain>
    </source>
</reference>
<comment type="similarity">
    <text evidence="2 4">Belongs to the Mediator complex subunit 20 family.</text>
</comment>
<dbReference type="AlphaFoldDB" id="A0A197K4J6"/>
<keyword evidence="4" id="KW-0805">Transcription regulation</keyword>
<evidence type="ECO:0000256" key="4">
    <source>
        <dbReference type="RuleBase" id="RU364152"/>
    </source>
</evidence>
<comment type="subcellular location">
    <subcellularLocation>
        <location evidence="1 4">Nucleus</location>
    </subcellularLocation>
</comment>
<dbReference type="Pfam" id="PF08612">
    <property type="entry name" value="Med20"/>
    <property type="match status" value="1"/>
</dbReference>
<evidence type="ECO:0000256" key="5">
    <source>
        <dbReference type="SAM" id="MobiDB-lite"/>
    </source>
</evidence>
<dbReference type="InterPro" id="IPR013921">
    <property type="entry name" value="Mediator_Med20"/>
</dbReference>
<gene>
    <name evidence="4" type="primary">MED20</name>
    <name evidence="6" type="ORF">K457DRAFT_136292</name>
</gene>
<dbReference type="GO" id="GO:0016592">
    <property type="term" value="C:mediator complex"/>
    <property type="evidence" value="ECO:0007669"/>
    <property type="project" value="InterPro"/>
</dbReference>
<proteinExistence type="inferred from homology"/>
<keyword evidence="7" id="KW-1185">Reference proteome</keyword>
<dbReference type="GO" id="GO:0006357">
    <property type="term" value="P:regulation of transcription by RNA polymerase II"/>
    <property type="evidence" value="ECO:0007669"/>
    <property type="project" value="InterPro"/>
</dbReference>
<organism evidence="6 7">
    <name type="scientific">Linnemannia elongata AG-77</name>
    <dbReference type="NCBI Taxonomy" id="1314771"/>
    <lineage>
        <taxon>Eukaryota</taxon>
        <taxon>Fungi</taxon>
        <taxon>Fungi incertae sedis</taxon>
        <taxon>Mucoromycota</taxon>
        <taxon>Mortierellomycotina</taxon>
        <taxon>Mortierellomycetes</taxon>
        <taxon>Mortierellales</taxon>
        <taxon>Mortierellaceae</taxon>
        <taxon>Linnemannia</taxon>
    </lineage>
</organism>
<sequence length="351" mass="35446">MGATCLVHWKDANGQQSLTLLSDRLLKQFHASNIGRWNINWKVFRDTSPVSKSGTGKMMHVVHVQGGATARGVPPNAKAASLYAGSVVATNASGGIGGVGLGAGGPGVAGGMGVGGPGIGGQGGVGGPQGPGGANAGPGKTGLGIMGVAAGAGAGGSGGPGGAGGPGQGQGSTEASTAWCLIDDGAVGITPTANTTTSAAPSVASTPLSGGGAASDAPPKKRAVLVEVEKDIEALIAKLKTLWVHRQHAQVEGYVYDLGDFIVRAGNIMVASTSYKGMLIEIEYLPQTSSATASNALLEEFVRLISPPGVNLYSPQMFDYPYEQVGLDPKNWSMLHSGFQFMTLFRRQHIL</sequence>
<feature type="compositionally biased region" description="Gly residues" evidence="5">
    <location>
        <begin position="155"/>
        <end position="170"/>
    </location>
</feature>
<dbReference type="PANTHER" id="PTHR12465:SF0">
    <property type="entry name" value="MEDIATOR OF RNA POLYMERASE II TRANSCRIPTION SUBUNIT 20"/>
    <property type="match status" value="1"/>
</dbReference>
<accession>A0A197K4J6</accession>
<dbReference type="PANTHER" id="PTHR12465">
    <property type="entry name" value="UBIQUITIN SPECIFIC PROTEASE HOMOLOG 49"/>
    <property type="match status" value="1"/>
</dbReference>
<dbReference type="Proteomes" id="UP000078512">
    <property type="component" value="Unassembled WGS sequence"/>
</dbReference>